<evidence type="ECO:0000256" key="3">
    <source>
        <dbReference type="ARBA" id="ARBA00023027"/>
    </source>
</evidence>
<feature type="domain" description="D-isomer specific 2-hydroxyacid dehydrogenase NAD-binding" evidence="6">
    <location>
        <begin position="113"/>
        <end position="283"/>
    </location>
</feature>
<accession>A0AA37JKZ5</accession>
<dbReference type="InterPro" id="IPR029753">
    <property type="entry name" value="D-isomer_DH_CS"/>
</dbReference>
<evidence type="ECO:0000259" key="5">
    <source>
        <dbReference type="Pfam" id="PF00389"/>
    </source>
</evidence>
<dbReference type="GO" id="GO:0051287">
    <property type="term" value="F:NAD binding"/>
    <property type="evidence" value="ECO:0007669"/>
    <property type="project" value="InterPro"/>
</dbReference>
<gene>
    <name evidence="7" type="primary">serA_2</name>
    <name evidence="7" type="ORF">CE91St55_40080</name>
</gene>
<evidence type="ECO:0000256" key="1">
    <source>
        <dbReference type="ARBA" id="ARBA00005854"/>
    </source>
</evidence>
<dbReference type="PROSITE" id="PS00671">
    <property type="entry name" value="D_2_HYDROXYACID_DH_3"/>
    <property type="match status" value="1"/>
</dbReference>
<dbReference type="SUPFAM" id="SSF51735">
    <property type="entry name" value="NAD(P)-binding Rossmann-fold domains"/>
    <property type="match status" value="1"/>
</dbReference>
<name>A0AA37JKZ5_9FIRM</name>
<dbReference type="PANTHER" id="PTHR43761:SF1">
    <property type="entry name" value="D-ISOMER SPECIFIC 2-HYDROXYACID DEHYDROGENASE CATALYTIC DOMAIN-CONTAINING PROTEIN-RELATED"/>
    <property type="match status" value="1"/>
</dbReference>
<evidence type="ECO:0000313" key="7">
    <source>
        <dbReference type="EMBL" id="GKH02027.1"/>
    </source>
</evidence>
<keyword evidence="3" id="KW-0520">NAD</keyword>
<keyword evidence="2 4" id="KW-0560">Oxidoreductase</keyword>
<sequence length="314" mass="34328">MKINFLEPLGISNDRLREIVDNTIGTQHEVTYYSDRNEDPAVLVERCQGADCVVLSNMKFGRDIIEKCPELKMICVAFTGVDLVDIEYCKEKNIRVCNCAGYSTVAVADLVFGFVIDLARNVFPCNEVVRKGGTKQGLVGFELEGKKFGVIGAGAIGQRVLKIAQAFGCETYAYNRSPKEIPGVQFVTMEDLLKTCDIISIHVPQTKETIGLIGEEQFDMMKDTALFINTARGPIVDSEALAKALNEGQIAGAAVDVFEVEPPVAADHVLFGAKNLIATPHVAFASQQAFEKRAVIVAENIKSWIDGNMQNVIC</sequence>
<dbReference type="RefSeq" id="WP_244052715.1">
    <property type="nucleotide sequence ID" value="NZ_BQNJ01000001.1"/>
</dbReference>
<feature type="domain" description="D-isomer specific 2-hydroxyacid dehydrogenase catalytic" evidence="5">
    <location>
        <begin position="22"/>
        <end position="312"/>
    </location>
</feature>
<organism evidence="7 8">
    <name type="scientific">Hungatella hathewayi</name>
    <dbReference type="NCBI Taxonomy" id="154046"/>
    <lineage>
        <taxon>Bacteria</taxon>
        <taxon>Bacillati</taxon>
        <taxon>Bacillota</taxon>
        <taxon>Clostridia</taxon>
        <taxon>Lachnospirales</taxon>
        <taxon>Lachnospiraceae</taxon>
        <taxon>Hungatella</taxon>
    </lineage>
</organism>
<dbReference type="InterPro" id="IPR006140">
    <property type="entry name" value="D-isomer_DH_NAD-bd"/>
</dbReference>
<dbReference type="Gene3D" id="3.40.50.720">
    <property type="entry name" value="NAD(P)-binding Rossmann-like Domain"/>
    <property type="match status" value="2"/>
</dbReference>
<protein>
    <submittedName>
        <fullName evidence="7">2-hydroxyacid dehydrogenase</fullName>
    </submittedName>
</protein>
<comment type="similarity">
    <text evidence="1 4">Belongs to the D-isomer specific 2-hydroxyacid dehydrogenase family.</text>
</comment>
<dbReference type="Pfam" id="PF00389">
    <property type="entry name" value="2-Hacid_dh"/>
    <property type="match status" value="1"/>
</dbReference>
<evidence type="ECO:0000313" key="8">
    <source>
        <dbReference type="Proteomes" id="UP001055091"/>
    </source>
</evidence>
<dbReference type="PROSITE" id="PS00670">
    <property type="entry name" value="D_2_HYDROXYACID_DH_2"/>
    <property type="match status" value="1"/>
</dbReference>
<dbReference type="InterPro" id="IPR036291">
    <property type="entry name" value="NAD(P)-bd_dom_sf"/>
</dbReference>
<dbReference type="PANTHER" id="PTHR43761">
    <property type="entry name" value="D-ISOMER SPECIFIC 2-HYDROXYACID DEHYDROGENASE FAMILY PROTEIN (AFU_ORTHOLOGUE AFUA_1G13630)"/>
    <property type="match status" value="1"/>
</dbReference>
<dbReference type="Proteomes" id="UP001055091">
    <property type="component" value="Unassembled WGS sequence"/>
</dbReference>
<dbReference type="Pfam" id="PF02826">
    <property type="entry name" value="2-Hacid_dh_C"/>
    <property type="match status" value="1"/>
</dbReference>
<proteinExistence type="inferred from homology"/>
<evidence type="ECO:0000259" key="6">
    <source>
        <dbReference type="Pfam" id="PF02826"/>
    </source>
</evidence>
<evidence type="ECO:0000256" key="4">
    <source>
        <dbReference type="RuleBase" id="RU003719"/>
    </source>
</evidence>
<dbReference type="GO" id="GO:0016616">
    <property type="term" value="F:oxidoreductase activity, acting on the CH-OH group of donors, NAD or NADP as acceptor"/>
    <property type="evidence" value="ECO:0007669"/>
    <property type="project" value="InterPro"/>
</dbReference>
<dbReference type="SUPFAM" id="SSF52283">
    <property type="entry name" value="Formate/glycerate dehydrogenase catalytic domain-like"/>
    <property type="match status" value="1"/>
</dbReference>
<comment type="caution">
    <text evidence="7">The sequence shown here is derived from an EMBL/GenBank/DDBJ whole genome shotgun (WGS) entry which is preliminary data.</text>
</comment>
<dbReference type="EMBL" id="BQNJ01000001">
    <property type="protein sequence ID" value="GKH02027.1"/>
    <property type="molecule type" value="Genomic_DNA"/>
</dbReference>
<reference evidence="7" key="1">
    <citation type="submission" date="2022-01" db="EMBL/GenBank/DDBJ databases">
        <title>Novel bile acid biosynthetic pathways are enriched in the microbiome of centenarians.</title>
        <authorList>
            <person name="Sato Y."/>
            <person name="Atarashi K."/>
            <person name="Plichta R.D."/>
            <person name="Arai Y."/>
            <person name="Sasajima S."/>
            <person name="Kearney M.S."/>
            <person name="Suda W."/>
            <person name="Takeshita K."/>
            <person name="Sasaki T."/>
            <person name="Okamoto S."/>
            <person name="Skelly N.A."/>
            <person name="Okamura Y."/>
            <person name="Vlamakis H."/>
            <person name="Li Y."/>
            <person name="Tanoue T."/>
            <person name="Takei H."/>
            <person name="Nittono H."/>
            <person name="Narushima S."/>
            <person name="Irie J."/>
            <person name="Itoh H."/>
            <person name="Moriya K."/>
            <person name="Sugiura Y."/>
            <person name="Suematsu M."/>
            <person name="Moritoki N."/>
            <person name="Shibata S."/>
            <person name="Littman R.D."/>
            <person name="Fischbach A.M."/>
            <person name="Uwamino Y."/>
            <person name="Inoue T."/>
            <person name="Honda A."/>
            <person name="Hattori M."/>
            <person name="Murai T."/>
            <person name="Xavier J.R."/>
            <person name="Hirose N."/>
            <person name="Honda K."/>
        </authorList>
    </citation>
    <scope>NUCLEOTIDE SEQUENCE</scope>
    <source>
        <strain evidence="7">CE91-St55</strain>
    </source>
</reference>
<evidence type="ECO:0000256" key="2">
    <source>
        <dbReference type="ARBA" id="ARBA00023002"/>
    </source>
</evidence>
<dbReference type="FunFam" id="3.40.50.720:FF:000203">
    <property type="entry name" value="D-3-phosphoglycerate dehydrogenase (SerA)"/>
    <property type="match status" value="1"/>
</dbReference>
<dbReference type="InterPro" id="IPR006139">
    <property type="entry name" value="D-isomer_2_OHA_DH_cat_dom"/>
</dbReference>
<dbReference type="AlphaFoldDB" id="A0AA37JKZ5"/>
<dbReference type="InterPro" id="IPR050418">
    <property type="entry name" value="D-iso_2-hydroxyacid_DH_PdxB"/>
</dbReference>